<dbReference type="Gene3D" id="6.10.140.710">
    <property type="match status" value="1"/>
</dbReference>
<reference evidence="2 3" key="1">
    <citation type="journal article" date="2011" name="Nature">
        <title>A high-resolution map of human evolutionary constraint using 29 mammals.</title>
        <authorList>
            <person name="Lindblad-Toh K."/>
            <person name="Garber M."/>
            <person name="Zuk O."/>
            <person name="Lin M.F."/>
            <person name="Parker B.J."/>
            <person name="Washietl S."/>
            <person name="Kheradpour P."/>
            <person name="Ernst J."/>
            <person name="Jordan G."/>
            <person name="Mauceli E."/>
            <person name="Ward L.D."/>
            <person name="Lowe C.B."/>
            <person name="Holloway A.K."/>
            <person name="Clamp M."/>
            <person name="Gnerre S."/>
            <person name="Alfoldi J."/>
            <person name="Beal K."/>
            <person name="Chang J."/>
            <person name="Clawson H."/>
            <person name="Cuff J."/>
            <person name="Di Palma F."/>
            <person name="Fitzgerald S."/>
            <person name="Flicek P."/>
            <person name="Guttman M."/>
            <person name="Hubisz M.J."/>
            <person name="Jaffe D.B."/>
            <person name="Jungreis I."/>
            <person name="Kent W.J."/>
            <person name="Kostka D."/>
            <person name="Lara M."/>
            <person name="Martins A.L."/>
            <person name="Massingham T."/>
            <person name="Moltke I."/>
            <person name="Raney B.J."/>
            <person name="Rasmussen M.D."/>
            <person name="Robinson J."/>
            <person name="Stark A."/>
            <person name="Vilella A.J."/>
            <person name="Wen J."/>
            <person name="Xie X."/>
            <person name="Zody M.C."/>
            <person name="Baldwin J."/>
            <person name="Bloom T."/>
            <person name="Chin C.W."/>
            <person name="Heiman D."/>
            <person name="Nicol R."/>
            <person name="Nusbaum C."/>
            <person name="Young S."/>
            <person name="Wilkinson J."/>
            <person name="Worley K.C."/>
            <person name="Kovar C.L."/>
            <person name="Muzny D.M."/>
            <person name="Gibbs R.A."/>
            <person name="Cree A."/>
            <person name="Dihn H.H."/>
            <person name="Fowler G."/>
            <person name="Jhangiani S."/>
            <person name="Joshi V."/>
            <person name="Lee S."/>
            <person name="Lewis L.R."/>
            <person name="Nazareth L.V."/>
            <person name="Okwuonu G."/>
            <person name="Santibanez J."/>
            <person name="Warren W.C."/>
            <person name="Mardis E.R."/>
            <person name="Weinstock G.M."/>
            <person name="Wilson R.K."/>
            <person name="Delehaunty K."/>
            <person name="Dooling D."/>
            <person name="Fronik C."/>
            <person name="Fulton L."/>
            <person name="Fulton B."/>
            <person name="Graves T."/>
            <person name="Minx P."/>
            <person name="Sodergren E."/>
            <person name="Birney E."/>
            <person name="Margulies E.H."/>
            <person name="Herrero J."/>
            <person name="Green E.D."/>
            <person name="Haussler D."/>
            <person name="Siepel A."/>
            <person name="Goldman N."/>
            <person name="Pollard K.S."/>
            <person name="Pedersen J.S."/>
            <person name="Lander E.S."/>
            <person name="Kellis M."/>
        </authorList>
    </citation>
    <scope>NUCLEOTIDE SEQUENCE [LARGE SCALE GENOMIC DNA]</scope>
    <source>
        <strain evidence="2 3">Thorbecke inbred</strain>
    </source>
</reference>
<dbReference type="GO" id="GO:0005737">
    <property type="term" value="C:cytoplasm"/>
    <property type="evidence" value="ECO:0007669"/>
    <property type="project" value="InterPro"/>
</dbReference>
<dbReference type="FunCoup" id="A0A5F9DPG3">
    <property type="interactions" value="8"/>
</dbReference>
<dbReference type="Bgee" id="ENSOCUG00000027938">
    <property type="expression patterns" value="Expressed in blood and 15 other cell types or tissues"/>
</dbReference>
<dbReference type="Ensembl" id="ENSOCUT00000063445.1">
    <property type="protein sequence ID" value="ENSOCUP00000048237.1"/>
    <property type="gene ID" value="ENSOCUG00000027938.2"/>
</dbReference>
<dbReference type="Pfam" id="PF15476">
    <property type="entry name" value="SAP25"/>
    <property type="match status" value="1"/>
</dbReference>
<evidence type="ECO:0008006" key="4">
    <source>
        <dbReference type="Google" id="ProtNLM"/>
    </source>
</evidence>
<dbReference type="Proteomes" id="UP000001811">
    <property type="component" value="Chromosome 6"/>
</dbReference>
<evidence type="ECO:0000313" key="3">
    <source>
        <dbReference type="Proteomes" id="UP000001811"/>
    </source>
</evidence>
<reference evidence="2" key="2">
    <citation type="submission" date="2025-08" db="UniProtKB">
        <authorList>
            <consortium name="Ensembl"/>
        </authorList>
    </citation>
    <scope>IDENTIFICATION</scope>
    <source>
        <strain evidence="2">Thorbecke</strain>
    </source>
</reference>
<feature type="compositionally biased region" description="Polar residues" evidence="1">
    <location>
        <begin position="179"/>
        <end position="189"/>
    </location>
</feature>
<feature type="region of interest" description="Disordered" evidence="1">
    <location>
        <begin position="179"/>
        <end position="229"/>
    </location>
</feature>
<dbReference type="PANTHER" id="PTHR39231:SF1">
    <property type="entry name" value="HISTONE DEACETYLASE COMPLEX SUBUNIT SAP25"/>
    <property type="match status" value="1"/>
</dbReference>
<dbReference type="AlphaFoldDB" id="A0A5F9DPG3"/>
<organism evidence="2 3">
    <name type="scientific">Oryctolagus cuniculus</name>
    <name type="common">Rabbit</name>
    <dbReference type="NCBI Taxonomy" id="9986"/>
    <lineage>
        <taxon>Eukaryota</taxon>
        <taxon>Metazoa</taxon>
        <taxon>Chordata</taxon>
        <taxon>Craniata</taxon>
        <taxon>Vertebrata</taxon>
        <taxon>Euteleostomi</taxon>
        <taxon>Mammalia</taxon>
        <taxon>Eutheria</taxon>
        <taxon>Euarchontoglires</taxon>
        <taxon>Glires</taxon>
        <taxon>Lagomorpha</taxon>
        <taxon>Leporidae</taxon>
        <taxon>Oryctolagus</taxon>
    </lineage>
</organism>
<feature type="compositionally biased region" description="Polar residues" evidence="1">
    <location>
        <begin position="210"/>
        <end position="220"/>
    </location>
</feature>
<reference evidence="2" key="3">
    <citation type="submission" date="2025-09" db="UniProtKB">
        <authorList>
            <consortium name="Ensembl"/>
        </authorList>
    </citation>
    <scope>IDENTIFICATION</scope>
    <source>
        <strain evidence="2">Thorbecke</strain>
    </source>
</reference>
<sequence length="229" mass="24204">MILLAPWDSNYQAPAGPRLLWVSGGLVTPVQGCLGPRLRPHLFLLPPLQGAGGGSGTFSDRTLYHPSLCPLYEASSSRRLRPPVPGLGHWSGEQVPGGAGFPAMCREDVFLSDPLLPPGRRVPLYLSEATQQVMSSQRLLLPPPIMSSWVLPTQSQGRSTTWLSGPELIALTGLLQMSQEGARPSSSQAPLLPVGPPNPAAHHAGPCGSQGCSQCTDPSHSQPPGPHFP</sequence>
<evidence type="ECO:0000313" key="2">
    <source>
        <dbReference type="Ensembl" id="ENSOCUP00000048237.1"/>
    </source>
</evidence>
<dbReference type="GO" id="GO:0006355">
    <property type="term" value="P:regulation of DNA-templated transcription"/>
    <property type="evidence" value="ECO:0007669"/>
    <property type="project" value="InterPro"/>
</dbReference>
<keyword evidence="3" id="KW-1185">Reference proteome</keyword>
<protein>
    <recommendedName>
        <fullName evidence="4">Sin3A associated protein 25</fullName>
    </recommendedName>
</protein>
<dbReference type="GeneTree" id="ENSGT00390000007899"/>
<name>A0A5F9DPG3_RABIT</name>
<accession>A0A5F9DPG3</accession>
<dbReference type="InterPro" id="IPR029163">
    <property type="entry name" value="SAP25"/>
</dbReference>
<dbReference type="InParanoid" id="A0A5F9DPG3"/>
<dbReference type="GO" id="GO:0005634">
    <property type="term" value="C:nucleus"/>
    <property type="evidence" value="ECO:0007669"/>
    <property type="project" value="InterPro"/>
</dbReference>
<dbReference type="STRING" id="9986.ENSOCUP00000048237"/>
<proteinExistence type="predicted"/>
<dbReference type="PANTHER" id="PTHR39231">
    <property type="entry name" value="HISTONE DEACETYLASE COMPLEX SUBUNIT SAP25"/>
    <property type="match status" value="1"/>
</dbReference>
<dbReference type="EMBL" id="AAGW02074202">
    <property type="status" value="NOT_ANNOTATED_CDS"/>
    <property type="molecule type" value="Genomic_DNA"/>
</dbReference>
<evidence type="ECO:0000256" key="1">
    <source>
        <dbReference type="SAM" id="MobiDB-lite"/>
    </source>
</evidence>